<keyword evidence="5 6" id="KW-0804">Transcription</keyword>
<evidence type="ECO:0000256" key="5">
    <source>
        <dbReference type="ARBA" id="ARBA00023163"/>
    </source>
</evidence>
<dbReference type="InterPro" id="IPR036388">
    <property type="entry name" value="WH-like_DNA-bd_sf"/>
</dbReference>
<dbReference type="NCBIfam" id="TIGR02937">
    <property type="entry name" value="sigma70-ECF"/>
    <property type="match status" value="1"/>
</dbReference>
<dbReference type="InterPro" id="IPR007127">
    <property type="entry name" value="RNA_pol_sigma_70_r1_1"/>
</dbReference>
<dbReference type="InterPro" id="IPR013325">
    <property type="entry name" value="RNA_pol_sigma_r2"/>
</dbReference>
<comment type="function">
    <text evidence="6">Sigma factors are initiation factors that promote the attachment of RNA polymerase to specific initiation sites and are then released. This sigma factor is the primary sigma factor during exponential growth.</text>
</comment>
<evidence type="ECO:0000256" key="1">
    <source>
        <dbReference type="ARBA" id="ARBA00022490"/>
    </source>
</evidence>
<dbReference type="InterPro" id="IPR028630">
    <property type="entry name" value="Sigma70_RpoD"/>
</dbReference>
<dbReference type="InterPro" id="IPR007624">
    <property type="entry name" value="RNA_pol_sigma70_r3"/>
</dbReference>
<reference evidence="10 11" key="1">
    <citation type="submission" date="2017-09" db="EMBL/GenBank/DDBJ databases">
        <title>Depth-based differentiation of microbial function through sediment-hosted aquifers and enrichment of novel symbionts in the deep terrestrial subsurface.</title>
        <authorList>
            <person name="Probst A.J."/>
            <person name="Ladd B."/>
            <person name="Jarett J.K."/>
            <person name="Geller-Mcgrath D.E."/>
            <person name="Sieber C.M."/>
            <person name="Emerson J.B."/>
            <person name="Anantharaman K."/>
            <person name="Thomas B.C."/>
            <person name="Malmstrom R."/>
            <person name="Stieglmeier M."/>
            <person name="Klingl A."/>
            <person name="Woyke T."/>
            <person name="Ryan C.M."/>
            <person name="Banfield J.F."/>
        </authorList>
    </citation>
    <scope>NUCLEOTIDE SEQUENCE [LARGE SCALE GENOMIC DNA]</scope>
    <source>
        <strain evidence="10">CG12_big_fil_rev_8_21_14_0_65_43_15</strain>
    </source>
</reference>
<keyword evidence="2 6" id="KW-0805">Transcription regulation</keyword>
<dbReference type="GO" id="GO:0005737">
    <property type="term" value="C:cytoplasm"/>
    <property type="evidence" value="ECO:0007669"/>
    <property type="project" value="UniProtKB-SubCell"/>
</dbReference>
<organism evidence="10 11">
    <name type="scientific">Candidatus Taenaricola geysiri</name>
    <dbReference type="NCBI Taxonomy" id="1974752"/>
    <lineage>
        <taxon>Bacteria</taxon>
        <taxon>Pseudomonadati</taxon>
        <taxon>Candidatus Omnitrophota</taxon>
        <taxon>Candidatus Taenaricola</taxon>
    </lineage>
</organism>
<dbReference type="InterPro" id="IPR013324">
    <property type="entry name" value="RNA_pol_sigma_r3/r4-like"/>
</dbReference>
<dbReference type="GO" id="GO:0006352">
    <property type="term" value="P:DNA-templated transcription initiation"/>
    <property type="evidence" value="ECO:0007669"/>
    <property type="project" value="UniProtKB-UniRule"/>
</dbReference>
<evidence type="ECO:0000256" key="3">
    <source>
        <dbReference type="ARBA" id="ARBA00023082"/>
    </source>
</evidence>
<dbReference type="Pfam" id="PF04539">
    <property type="entry name" value="Sigma70_r3"/>
    <property type="match status" value="1"/>
</dbReference>
<proteinExistence type="inferred from homology"/>
<dbReference type="FunFam" id="1.10.10.10:FF:000004">
    <property type="entry name" value="RNA polymerase sigma factor SigA"/>
    <property type="match status" value="1"/>
</dbReference>
<dbReference type="Pfam" id="PF03979">
    <property type="entry name" value="Sigma70_r1_1"/>
    <property type="match status" value="1"/>
</dbReference>
<dbReference type="PANTHER" id="PTHR30603">
    <property type="entry name" value="RNA POLYMERASE SIGMA FACTOR RPO"/>
    <property type="match status" value="1"/>
</dbReference>
<dbReference type="FunFam" id="1.10.601.10:FF:000001">
    <property type="entry name" value="RNA polymerase sigma factor SigA"/>
    <property type="match status" value="1"/>
</dbReference>
<dbReference type="InterPro" id="IPR042189">
    <property type="entry name" value="RNA_pol_sigma_70_r1_1_sf"/>
</dbReference>
<evidence type="ECO:0000256" key="4">
    <source>
        <dbReference type="ARBA" id="ARBA00023125"/>
    </source>
</evidence>
<evidence type="ECO:0000256" key="6">
    <source>
        <dbReference type="HAMAP-Rule" id="MF_00963"/>
    </source>
</evidence>
<dbReference type="PROSITE" id="PS00715">
    <property type="entry name" value="SIGMA70_1"/>
    <property type="match status" value="1"/>
</dbReference>
<dbReference type="GO" id="GO:0003677">
    <property type="term" value="F:DNA binding"/>
    <property type="evidence" value="ECO:0007669"/>
    <property type="project" value="UniProtKB-UniRule"/>
</dbReference>
<dbReference type="InterPro" id="IPR012760">
    <property type="entry name" value="RNA_pol_sigma_RpoD_C"/>
</dbReference>
<keyword evidence="1 6" id="KW-0963">Cytoplasm</keyword>
<keyword evidence="3 6" id="KW-0731">Sigma factor</keyword>
<evidence type="ECO:0000256" key="2">
    <source>
        <dbReference type="ARBA" id="ARBA00023015"/>
    </source>
</evidence>
<dbReference type="PANTHER" id="PTHR30603:SF60">
    <property type="entry name" value="RNA POLYMERASE SIGMA FACTOR RPOD"/>
    <property type="match status" value="1"/>
</dbReference>
<dbReference type="Proteomes" id="UP000231267">
    <property type="component" value="Unassembled WGS sequence"/>
</dbReference>
<evidence type="ECO:0000313" key="11">
    <source>
        <dbReference type="Proteomes" id="UP000231267"/>
    </source>
</evidence>
<dbReference type="PROSITE" id="PS00716">
    <property type="entry name" value="SIGMA70_2"/>
    <property type="match status" value="1"/>
</dbReference>
<dbReference type="Pfam" id="PF04542">
    <property type="entry name" value="Sigma70_r2"/>
    <property type="match status" value="1"/>
</dbReference>
<comment type="subcellular location">
    <subcellularLocation>
        <location evidence="6">Cytoplasm</location>
    </subcellularLocation>
</comment>
<name>A0A2J0LEW4_9BACT</name>
<comment type="subunit">
    <text evidence="6">Interacts transiently with the RNA polymerase catalytic core.</text>
</comment>
<comment type="caution">
    <text evidence="10">The sequence shown here is derived from an EMBL/GenBank/DDBJ whole genome shotgun (WGS) entry which is preliminary data.</text>
</comment>
<keyword evidence="4 6" id="KW-0238">DNA-binding</keyword>
<dbReference type="EMBL" id="PFGP01000083">
    <property type="protein sequence ID" value="PIW66391.1"/>
    <property type="molecule type" value="Genomic_DNA"/>
</dbReference>
<dbReference type="PRINTS" id="PR00046">
    <property type="entry name" value="SIGMA70FCT"/>
</dbReference>
<dbReference type="Gene3D" id="1.10.220.120">
    <property type="entry name" value="Sigma-70 factor, region 1.1"/>
    <property type="match status" value="1"/>
</dbReference>
<dbReference type="InterPro" id="IPR000943">
    <property type="entry name" value="RNA_pol_sigma70"/>
</dbReference>
<dbReference type="Gene3D" id="1.10.601.10">
    <property type="entry name" value="RNA Polymerase Primary Sigma Factor"/>
    <property type="match status" value="2"/>
</dbReference>
<feature type="short sequence motif" description="Interaction with polymerase core subunit RpoC" evidence="6">
    <location>
        <begin position="346"/>
        <end position="349"/>
    </location>
</feature>
<dbReference type="InterPro" id="IPR050239">
    <property type="entry name" value="Sigma-70_RNA_pol_init_factors"/>
</dbReference>
<dbReference type="InterPro" id="IPR014284">
    <property type="entry name" value="RNA_pol_sigma-70_dom"/>
</dbReference>
<feature type="region of interest" description="Sigma-70 factor domain-3" evidence="6">
    <location>
        <begin position="401"/>
        <end position="477"/>
    </location>
</feature>
<dbReference type="GO" id="GO:0016987">
    <property type="term" value="F:sigma factor activity"/>
    <property type="evidence" value="ECO:0007669"/>
    <property type="project" value="UniProtKB-UniRule"/>
</dbReference>
<dbReference type="SUPFAM" id="SSF88946">
    <property type="entry name" value="Sigma2 domain of RNA polymerase sigma factors"/>
    <property type="match status" value="1"/>
</dbReference>
<dbReference type="SUPFAM" id="SSF88659">
    <property type="entry name" value="Sigma3 and sigma4 domains of RNA polymerase sigma factors"/>
    <property type="match status" value="2"/>
</dbReference>
<dbReference type="Gene3D" id="1.10.10.10">
    <property type="entry name" value="Winged helix-like DNA-binding domain superfamily/Winged helix DNA-binding domain"/>
    <property type="match status" value="2"/>
</dbReference>
<feature type="domain" description="RNA polymerase sigma-70" evidence="9">
    <location>
        <begin position="515"/>
        <end position="541"/>
    </location>
</feature>
<dbReference type="AlphaFoldDB" id="A0A2J0LEW4"/>
<sequence length="564" mass="64736">MKKRRVKIKIRRRKLRKKPSKKPVLSKASKALEDLSAAQWEKDACIKKLLDLGKQKGFLTYEDVNDMLPEDIVGSEDIDDVLAALGSEKIEIVDSEKGYSGPVADDAHQPDAAKDVEAAVVSNLEHIPHVVQIDDPVRMYLRQMGQIPLLNRDDEISLARDIEAAENAFREVVYPLRITKTQILEIVNKVLEKKVTPDEILDDEDVRIKKGLSARRLRVLVKSLRRARRPDSLCELMKVLNLNISVIVNVVADIRASLVEIERLEREIAKLRRKRKKGDIQKFLRNIKSIELSLGGSYRRTKERLQLIKRKEIQYNKAKKKLVEANLRLVVSIAKKYTNRGLSFLDLIQEGNIGLMKAVEKFEYRRGYKFSTYATWWIRQAITRAIADQARTIRIPVHMTETINKLIRISRALVQENGKEPAPEEIASKMRLPIDKVRNILKIAQEPISLQTPIGDEGDTHFGDFIEDKRAISPANATAYSMLKEQMEGVLDTLTEREKKVLKLRFGIGDGCPRTLEEVGVIFKVTRERVRQIEAKALRKLRHPTRSKRLKNFLEMAMTEDRVL</sequence>
<dbReference type="InterPro" id="IPR009042">
    <property type="entry name" value="RNA_pol_sigma70_r1_2"/>
</dbReference>
<dbReference type="Pfam" id="PF00140">
    <property type="entry name" value="Sigma70_r1_2"/>
    <property type="match status" value="1"/>
</dbReference>
<feature type="DNA-binding region" description="H-T-H motif" evidence="6">
    <location>
        <begin position="516"/>
        <end position="535"/>
    </location>
</feature>
<keyword evidence="7" id="KW-0175">Coiled coil</keyword>
<comment type="similarity">
    <text evidence="6">Belongs to the sigma-70 factor family. RpoD/SigA subfamily.</text>
</comment>
<gene>
    <name evidence="10" type="primary">rpoD</name>
    <name evidence="6" type="synonym">sigA</name>
    <name evidence="10" type="ORF">COW11_03540</name>
</gene>
<evidence type="ECO:0000313" key="10">
    <source>
        <dbReference type="EMBL" id="PIW66391.1"/>
    </source>
</evidence>
<accession>A0A2J0LEW4</accession>
<dbReference type="InterPro" id="IPR007630">
    <property type="entry name" value="RNA_pol_sigma70_r4"/>
</dbReference>
<dbReference type="CDD" id="cd06171">
    <property type="entry name" value="Sigma70_r4"/>
    <property type="match status" value="1"/>
</dbReference>
<dbReference type="Pfam" id="PF04545">
    <property type="entry name" value="Sigma70_r4"/>
    <property type="match status" value="1"/>
</dbReference>
<dbReference type="HAMAP" id="MF_00963">
    <property type="entry name" value="Sigma70_RpoD_SigA"/>
    <property type="match status" value="1"/>
</dbReference>
<dbReference type="InterPro" id="IPR007627">
    <property type="entry name" value="RNA_pol_sigma70_r2"/>
</dbReference>
<dbReference type="FunFam" id="1.10.10.10:FF:000002">
    <property type="entry name" value="RNA polymerase sigma factor SigA"/>
    <property type="match status" value="1"/>
</dbReference>
<evidence type="ECO:0000256" key="7">
    <source>
        <dbReference type="SAM" id="Coils"/>
    </source>
</evidence>
<evidence type="ECO:0000259" key="8">
    <source>
        <dbReference type="PROSITE" id="PS00715"/>
    </source>
</evidence>
<evidence type="ECO:0000259" key="9">
    <source>
        <dbReference type="PROSITE" id="PS00716"/>
    </source>
</evidence>
<feature type="region of interest" description="Sigma-70 factor domain-4" evidence="6">
    <location>
        <begin position="490"/>
        <end position="543"/>
    </location>
</feature>
<feature type="domain" description="RNA polymerase sigma-70" evidence="8">
    <location>
        <begin position="346"/>
        <end position="359"/>
    </location>
</feature>
<feature type="region of interest" description="Sigma-70 factor domain-2" evidence="6">
    <location>
        <begin position="322"/>
        <end position="392"/>
    </location>
</feature>
<protein>
    <recommendedName>
        <fullName evidence="6">RNA polymerase sigma factor SigA</fullName>
    </recommendedName>
</protein>
<feature type="coiled-coil region" evidence="7">
    <location>
        <begin position="254"/>
        <end position="281"/>
    </location>
</feature>
<dbReference type="NCBIfam" id="TIGR02393">
    <property type="entry name" value="RpoD_Cterm"/>
    <property type="match status" value="1"/>
</dbReference>